<name>A0A090V241_PSEVU</name>
<evidence type="ECO:0000313" key="1">
    <source>
        <dbReference type="EMBL" id="GAL58876.1"/>
    </source>
</evidence>
<dbReference type="Proteomes" id="UP000029462">
    <property type="component" value="Unassembled WGS sequence"/>
</dbReference>
<sequence length="225" mass="26239">MNLGSLTDWISTGCNAVMAGAASYAAANAKDWLSTKINDKKFKFADDLIDKFCCLQQEGFYLHADVKNIINTDPELQGKAKDFSRKWQEIEKRESIYRRNIINVRTEMERMALWGLRPANKNIFIEVIDSHLKLTYKSWHIKPDVLKALNELKKSYRDVHTTHVKAWIQIKMTLNNDISESRLAELQKSIPILIEKLAVADDAYKVKDIEFHRLYVNIEEYFNIR</sequence>
<proteinExistence type="predicted"/>
<evidence type="ECO:0000313" key="2">
    <source>
        <dbReference type="Proteomes" id="UP000029462"/>
    </source>
</evidence>
<dbReference type="EMBL" id="BBMZ01000013">
    <property type="protein sequence ID" value="GAL58876.1"/>
    <property type="molecule type" value="Genomic_DNA"/>
</dbReference>
<accession>A0A090V241</accession>
<protein>
    <submittedName>
        <fullName evidence="1">Uncharacterized protein</fullName>
    </submittedName>
</protein>
<keyword evidence="2" id="KW-1185">Reference proteome</keyword>
<dbReference type="RefSeq" id="WP_131406014.1">
    <property type="nucleotide sequence ID" value="NZ_BBMZ01000013.1"/>
</dbReference>
<comment type="caution">
    <text evidence="1">The sequence shown here is derived from an EMBL/GenBank/DDBJ whole genome shotgun (WGS) entry which is preliminary data.</text>
</comment>
<organism evidence="1 2">
    <name type="scientific">Pseudescherichia vulneris NBRC 102420</name>
    <dbReference type="NCBI Taxonomy" id="1115515"/>
    <lineage>
        <taxon>Bacteria</taxon>
        <taxon>Pseudomonadati</taxon>
        <taxon>Pseudomonadota</taxon>
        <taxon>Gammaproteobacteria</taxon>
        <taxon>Enterobacterales</taxon>
        <taxon>Enterobacteriaceae</taxon>
        <taxon>Pseudescherichia</taxon>
    </lineage>
</organism>
<dbReference type="AlphaFoldDB" id="A0A090V241"/>
<gene>
    <name evidence="1" type="ORF">EV102420_13_01320</name>
</gene>
<dbReference type="OrthoDB" id="9975502at2"/>
<reference evidence="1 2" key="1">
    <citation type="submission" date="2014-09" db="EMBL/GenBank/DDBJ databases">
        <title>Whole genome shotgun sequence of Escherichia vulneris NBRC 102420.</title>
        <authorList>
            <person name="Yoshida Y."/>
            <person name="Hosoyama A."/>
            <person name="Tsuchikane K."/>
            <person name="Ohji S."/>
            <person name="Ichikawa N."/>
            <person name="Kimura A."/>
            <person name="Yamazoe A."/>
            <person name="Ezaki T."/>
            <person name="Fujita N."/>
        </authorList>
    </citation>
    <scope>NUCLEOTIDE SEQUENCE [LARGE SCALE GENOMIC DNA]</scope>
    <source>
        <strain evidence="1 2">NBRC 102420</strain>
    </source>
</reference>